<proteinExistence type="predicted"/>
<accession>A0A014MP19</accession>
<comment type="caution">
    <text evidence="1">The sequence shown here is derived from an EMBL/GenBank/DDBJ whole genome shotgun (WGS) entry which is preliminary data.</text>
</comment>
<sequence length="58" mass="6755">MFYLLDLARSRQHLIQMPFPSCYVFLFSVLAYLSPIENCLDTATHAYGSLCFAMPNWF</sequence>
<keyword evidence="2" id="KW-1185">Reference proteome</keyword>
<dbReference type="Proteomes" id="UP000020766">
    <property type="component" value="Unassembled WGS sequence"/>
</dbReference>
<organism evidence="1 2">
    <name type="scientific">Comamonas aquatica DA1877</name>
    <dbReference type="NCBI Taxonomy" id="1457173"/>
    <lineage>
        <taxon>Bacteria</taxon>
        <taxon>Pseudomonadati</taxon>
        <taxon>Pseudomonadota</taxon>
        <taxon>Betaproteobacteria</taxon>
        <taxon>Burkholderiales</taxon>
        <taxon>Comamonadaceae</taxon>
        <taxon>Comamonas</taxon>
    </lineage>
</organism>
<dbReference type="EMBL" id="JBOK01000012">
    <property type="protein sequence ID" value="EXU79884.1"/>
    <property type="molecule type" value="Genomic_DNA"/>
</dbReference>
<reference evidence="1 2" key="1">
    <citation type="submission" date="2014-01" db="EMBL/GenBank/DDBJ databases">
        <title>Interspecies Systems Biology Uncovers Metabolites Affecting C. elegans Gene Expression and Life History Traits.</title>
        <authorList>
            <person name="Watson E."/>
            <person name="Macneil L.T."/>
            <person name="Ritter A.D."/>
            <person name="Yilmaz L.S."/>
            <person name="Rosebrock A.P."/>
            <person name="Caudy A.A."/>
            <person name="Walhout A.J."/>
        </authorList>
    </citation>
    <scope>NUCLEOTIDE SEQUENCE [LARGE SCALE GENOMIC DNA]</scope>
    <source>
        <strain evidence="1 2">DA1877</strain>
    </source>
</reference>
<name>A0A014MP19_9BURK</name>
<evidence type="ECO:0000313" key="1">
    <source>
        <dbReference type="EMBL" id="EXU79884.1"/>
    </source>
</evidence>
<evidence type="ECO:0000313" key="2">
    <source>
        <dbReference type="Proteomes" id="UP000020766"/>
    </source>
</evidence>
<protein>
    <submittedName>
        <fullName evidence="1">Uncharacterized protein</fullName>
    </submittedName>
</protein>
<gene>
    <name evidence="1" type="ORF">AX13_02650</name>
</gene>
<dbReference type="AlphaFoldDB" id="A0A014MP19"/>